<comment type="subcellular location">
    <subcellularLocation>
        <location evidence="10">Cell membrane</location>
    </subcellularLocation>
</comment>
<evidence type="ECO:0000313" key="12">
    <source>
        <dbReference type="EMBL" id="SFR16253.1"/>
    </source>
</evidence>
<sequence>MLLYQVLITLAAPVLVLALLIRRWRGREDSGALRERLGAASRPTDPGPTLWIHGASNGELNSARVFIDKLRARYPKYRLLITCNTVTARDMARGWGLPQTRAQLAPLDLRWVARRLIRANDIRALIIIENEFWPNRFLAAAEAALPVIVLGARISRRSAARWEKLSVISRIVLESVRLLSAQDGDSQDRFVALGLPNARVAPRLNLKALYDPPEVAGPNPLAGIWPREATWLAASTHNGEDEIIIAAHLAALVAKPELRLILAPRHPDRGDRIARLLQDAGLRVARRSVGASIDAETQVLLADTMGEMPNWYSAARACFIGGSLAPRGGHTPYEPAAHDCALLHGPHLENFARIYSRLQQEDGALLVRDAGELQAGIIAAMEPARAAELCHNARRALTSEQDVDGLFSRLDPLLR</sequence>
<feature type="site" description="Transition state stabilizer" evidence="9">
    <location>
        <position position="207"/>
    </location>
</feature>
<feature type="active site" description="Proton acceptor" evidence="8">
    <location>
        <position position="59"/>
    </location>
</feature>
<comment type="similarity">
    <text evidence="10">Belongs to the glycosyltransferase group 1 family.</text>
</comment>
<dbReference type="InterPro" id="IPR039901">
    <property type="entry name" value="Kdotransferase"/>
</dbReference>
<name>A0A1I6EEU5_9RHOB</name>
<feature type="transmembrane region" description="Helical" evidence="10">
    <location>
        <begin position="6"/>
        <end position="24"/>
    </location>
</feature>
<proteinExistence type="inferred from homology"/>
<evidence type="ECO:0000256" key="4">
    <source>
        <dbReference type="ARBA" id="ARBA00019077"/>
    </source>
</evidence>
<dbReference type="GO" id="GO:0005886">
    <property type="term" value="C:plasma membrane"/>
    <property type="evidence" value="ECO:0007669"/>
    <property type="project" value="UniProtKB-SubCell"/>
</dbReference>
<dbReference type="GO" id="GO:0009244">
    <property type="term" value="P:lipopolysaccharide core region biosynthetic process"/>
    <property type="evidence" value="ECO:0007669"/>
    <property type="project" value="UniProtKB-UniRule"/>
</dbReference>
<dbReference type="AlphaFoldDB" id="A0A1I6EEU5"/>
<evidence type="ECO:0000256" key="7">
    <source>
        <dbReference type="ARBA" id="ARBA00049183"/>
    </source>
</evidence>
<comment type="pathway">
    <text evidence="2 10">Bacterial outer membrane biogenesis; LPS core biosynthesis.</text>
</comment>
<keyword evidence="10" id="KW-0472">Membrane</keyword>
<keyword evidence="10" id="KW-1003">Cell membrane</keyword>
<evidence type="ECO:0000256" key="5">
    <source>
        <dbReference type="ARBA" id="ARBA00022679"/>
    </source>
</evidence>
<dbReference type="STRING" id="871652.SAMN04515673_11116"/>
<dbReference type="InterPro" id="IPR038107">
    <property type="entry name" value="Glycos_transf_N_sf"/>
</dbReference>
<keyword evidence="10" id="KW-0812">Transmembrane</keyword>
<evidence type="ECO:0000259" key="11">
    <source>
        <dbReference type="Pfam" id="PF04413"/>
    </source>
</evidence>
<gene>
    <name evidence="12" type="ORF">SAMN04515673_11116</name>
</gene>
<dbReference type="Pfam" id="PF04413">
    <property type="entry name" value="Glycos_transf_N"/>
    <property type="match status" value="1"/>
</dbReference>
<accession>A0A1I6EEU5</accession>
<dbReference type="Gene3D" id="3.40.50.11720">
    <property type="entry name" value="3-Deoxy-D-manno-octulosonic-acid transferase, N-terminal domain"/>
    <property type="match status" value="1"/>
</dbReference>
<evidence type="ECO:0000256" key="1">
    <source>
        <dbReference type="ARBA" id="ARBA00003394"/>
    </source>
</evidence>
<organism evidence="12 13">
    <name type="scientific">Poseidonocella sedimentorum</name>
    <dbReference type="NCBI Taxonomy" id="871652"/>
    <lineage>
        <taxon>Bacteria</taxon>
        <taxon>Pseudomonadati</taxon>
        <taxon>Pseudomonadota</taxon>
        <taxon>Alphaproteobacteria</taxon>
        <taxon>Rhodobacterales</taxon>
        <taxon>Roseobacteraceae</taxon>
        <taxon>Poseidonocella</taxon>
    </lineage>
</organism>
<dbReference type="RefSeq" id="WP_092081787.1">
    <property type="nucleotide sequence ID" value="NZ_FOYI01000011.1"/>
</dbReference>
<protein>
    <recommendedName>
        <fullName evidence="4 10">3-deoxy-D-manno-octulosonic acid transferase</fullName>
        <shortName evidence="10">Kdo transferase</shortName>
        <ecNumber evidence="3 10">2.4.99.12</ecNumber>
    </recommendedName>
    <alternativeName>
        <fullName evidence="6 10">Lipid IV(A) 3-deoxy-D-manno-octulosonic acid transferase</fullName>
    </alternativeName>
</protein>
<feature type="domain" description="3-deoxy-D-manno-octulosonic-acid transferase N-terminal" evidence="11">
    <location>
        <begin position="33"/>
        <end position="207"/>
    </location>
</feature>
<evidence type="ECO:0000256" key="6">
    <source>
        <dbReference type="ARBA" id="ARBA00031445"/>
    </source>
</evidence>
<keyword evidence="13" id="KW-1185">Reference proteome</keyword>
<dbReference type="GO" id="GO:0009245">
    <property type="term" value="P:lipid A biosynthetic process"/>
    <property type="evidence" value="ECO:0007669"/>
    <property type="project" value="TreeGrafter"/>
</dbReference>
<dbReference type="Proteomes" id="UP000199302">
    <property type="component" value="Unassembled WGS sequence"/>
</dbReference>
<evidence type="ECO:0000256" key="2">
    <source>
        <dbReference type="ARBA" id="ARBA00004713"/>
    </source>
</evidence>
<evidence type="ECO:0000256" key="8">
    <source>
        <dbReference type="PIRSR" id="PIRSR639901-1"/>
    </source>
</evidence>
<dbReference type="GO" id="GO:0043842">
    <property type="term" value="F:Kdo transferase activity"/>
    <property type="evidence" value="ECO:0007669"/>
    <property type="project" value="UniProtKB-EC"/>
</dbReference>
<dbReference type="PANTHER" id="PTHR42755:SF1">
    <property type="entry name" value="3-DEOXY-D-MANNO-OCTULOSONIC ACID TRANSFERASE, MITOCHONDRIAL-RELATED"/>
    <property type="match status" value="1"/>
</dbReference>
<keyword evidence="5 10" id="KW-0808">Transferase</keyword>
<evidence type="ECO:0000256" key="3">
    <source>
        <dbReference type="ARBA" id="ARBA00012621"/>
    </source>
</evidence>
<evidence type="ECO:0000256" key="10">
    <source>
        <dbReference type="RuleBase" id="RU365103"/>
    </source>
</evidence>
<evidence type="ECO:0000256" key="9">
    <source>
        <dbReference type="PIRSR" id="PIRSR639901-2"/>
    </source>
</evidence>
<comment type="function">
    <text evidence="1 10">Involved in lipopolysaccharide (LPS) biosynthesis. Catalyzes the transfer of 3-deoxy-D-manno-octulosonate (Kdo) residue(s) from CMP-Kdo to lipid IV(A), the tetraacyldisaccharide-1,4'-bisphosphate precursor of lipid A.</text>
</comment>
<dbReference type="PANTHER" id="PTHR42755">
    <property type="entry name" value="3-DEOXY-MANNO-OCTULOSONATE CYTIDYLYLTRANSFERASE"/>
    <property type="match status" value="1"/>
</dbReference>
<dbReference type="UniPathway" id="UPA00958"/>
<dbReference type="EMBL" id="FOYI01000011">
    <property type="protein sequence ID" value="SFR16253.1"/>
    <property type="molecule type" value="Genomic_DNA"/>
</dbReference>
<keyword evidence="10" id="KW-0448">Lipopolysaccharide biosynthesis</keyword>
<dbReference type="InterPro" id="IPR007507">
    <property type="entry name" value="Glycos_transf_N"/>
</dbReference>
<evidence type="ECO:0000313" key="13">
    <source>
        <dbReference type="Proteomes" id="UP000199302"/>
    </source>
</evidence>
<reference evidence="12 13" key="1">
    <citation type="submission" date="2016-10" db="EMBL/GenBank/DDBJ databases">
        <authorList>
            <person name="de Groot N.N."/>
        </authorList>
    </citation>
    <scope>NUCLEOTIDE SEQUENCE [LARGE SCALE GENOMIC DNA]</scope>
    <source>
        <strain evidence="13">KMM 9023,NRIC 0796,JCM 17311,KCTC 23692</strain>
    </source>
</reference>
<dbReference type="OrthoDB" id="9789797at2"/>
<dbReference type="EC" id="2.4.99.12" evidence="3 10"/>
<feature type="site" description="Transition state stabilizer" evidence="9">
    <location>
        <position position="129"/>
    </location>
</feature>
<dbReference type="Gene3D" id="3.40.50.2000">
    <property type="entry name" value="Glycogen Phosphorylase B"/>
    <property type="match status" value="1"/>
</dbReference>
<comment type="catalytic activity">
    <reaction evidence="7 10">
        <text>lipid IVA (E. coli) + CMP-3-deoxy-beta-D-manno-octulosonate = alpha-Kdo-(2-&gt;6)-lipid IVA (E. coli) + CMP + H(+)</text>
        <dbReference type="Rhea" id="RHEA:28066"/>
        <dbReference type="ChEBI" id="CHEBI:15378"/>
        <dbReference type="ChEBI" id="CHEBI:58603"/>
        <dbReference type="ChEBI" id="CHEBI:60364"/>
        <dbReference type="ChEBI" id="CHEBI:60377"/>
        <dbReference type="ChEBI" id="CHEBI:85987"/>
        <dbReference type="EC" id="2.4.99.12"/>
    </reaction>
</comment>
<keyword evidence="10" id="KW-1133">Transmembrane helix</keyword>